<comment type="caution">
    <text evidence="3">The sequence shown here is derived from an EMBL/GenBank/DDBJ whole genome shotgun (WGS) entry which is preliminary data.</text>
</comment>
<evidence type="ECO:0000256" key="1">
    <source>
        <dbReference type="SAM" id="MobiDB-lite"/>
    </source>
</evidence>
<feature type="transmembrane region" description="Helical" evidence="2">
    <location>
        <begin position="217"/>
        <end position="247"/>
    </location>
</feature>
<feature type="transmembrane region" description="Helical" evidence="2">
    <location>
        <begin position="380"/>
        <end position="403"/>
    </location>
</feature>
<keyword evidence="2" id="KW-1133">Transmembrane helix</keyword>
<protein>
    <submittedName>
        <fullName evidence="3">O-antigen ligase</fullName>
    </submittedName>
</protein>
<evidence type="ECO:0000313" key="4">
    <source>
        <dbReference type="Proteomes" id="UP001185069"/>
    </source>
</evidence>
<accession>A0ABU1JDH7</accession>
<feature type="transmembrane region" description="Helical" evidence="2">
    <location>
        <begin position="78"/>
        <end position="96"/>
    </location>
</feature>
<name>A0ABU1JDH7_9MICC</name>
<feature type="transmembrane region" description="Helical" evidence="2">
    <location>
        <begin position="187"/>
        <end position="205"/>
    </location>
</feature>
<sequence>MVFLIVLLASLLIAFALRNKLEYAVVAVIAARYFIPSSASVDFVPFLDPAVYLLAAVYLVQLIWNFNQTVRAFYFSRIETFVVLALGLLAVANIFGQGVAPLSTVSDFLRVYLAPFLLYVLVRRLCIQGDKKALVVVYSYLGFAVIQAVMAIIQDQQGALVVWESAFRRLWAGVDGAFGRSQGFVEFGLGLGTSMIPAIAFCAWLRSAVLKFSLSLLFLYAMVLSSSRAALIVGIVLVVVITFIAAGSLLRNVLMLGAMAATAVIFVSAGGAEKLIAKIADDNASTAKRLEAYSWFVENVNSFLLFGYQGNRDFRGSRTLSSSLENAFFMAGANYGAIFALLLVGLLLFIALRAFAYGKFAVVAGIALLGLLAVESTNSGFASLSFSGYALWMLAGVCSYGAWRKLPWPVVESGAPLAAPEPTGMQSPLPASRKEAPYRRYLTEP</sequence>
<feature type="transmembrane region" description="Helical" evidence="2">
    <location>
        <begin position="356"/>
        <end position="374"/>
    </location>
</feature>
<evidence type="ECO:0000256" key="2">
    <source>
        <dbReference type="SAM" id="Phobius"/>
    </source>
</evidence>
<feature type="transmembrane region" description="Helical" evidence="2">
    <location>
        <begin position="328"/>
        <end position="349"/>
    </location>
</feature>
<gene>
    <name evidence="3" type="ORF">JOE69_002688</name>
</gene>
<keyword evidence="3" id="KW-0436">Ligase</keyword>
<feature type="transmembrane region" description="Helical" evidence="2">
    <location>
        <begin position="50"/>
        <end position="66"/>
    </location>
</feature>
<keyword evidence="2" id="KW-0472">Membrane</keyword>
<keyword evidence="2" id="KW-0812">Transmembrane</keyword>
<feature type="compositionally biased region" description="Basic and acidic residues" evidence="1">
    <location>
        <begin position="432"/>
        <end position="445"/>
    </location>
</feature>
<feature type="transmembrane region" description="Helical" evidence="2">
    <location>
        <begin position="253"/>
        <end position="272"/>
    </location>
</feature>
<feature type="region of interest" description="Disordered" evidence="1">
    <location>
        <begin position="419"/>
        <end position="445"/>
    </location>
</feature>
<feature type="transmembrane region" description="Helical" evidence="2">
    <location>
        <begin position="133"/>
        <end position="153"/>
    </location>
</feature>
<organism evidence="3 4">
    <name type="scientific">Arthrobacter russicus</name>
    <dbReference type="NCBI Taxonomy" id="172040"/>
    <lineage>
        <taxon>Bacteria</taxon>
        <taxon>Bacillati</taxon>
        <taxon>Actinomycetota</taxon>
        <taxon>Actinomycetes</taxon>
        <taxon>Micrococcales</taxon>
        <taxon>Micrococcaceae</taxon>
        <taxon>Arthrobacter</taxon>
    </lineage>
</organism>
<dbReference type="GO" id="GO:0016874">
    <property type="term" value="F:ligase activity"/>
    <property type="evidence" value="ECO:0007669"/>
    <property type="project" value="UniProtKB-KW"/>
</dbReference>
<dbReference type="RefSeq" id="WP_309799549.1">
    <property type="nucleotide sequence ID" value="NZ_BAAAHY010000007.1"/>
</dbReference>
<dbReference type="EMBL" id="JAVDQF010000001">
    <property type="protein sequence ID" value="MDR6270450.1"/>
    <property type="molecule type" value="Genomic_DNA"/>
</dbReference>
<keyword evidence="4" id="KW-1185">Reference proteome</keyword>
<feature type="transmembrane region" description="Helical" evidence="2">
    <location>
        <begin position="108"/>
        <end position="126"/>
    </location>
</feature>
<reference evidence="3 4" key="1">
    <citation type="submission" date="2023-07" db="EMBL/GenBank/DDBJ databases">
        <title>Sequencing the genomes of 1000 actinobacteria strains.</title>
        <authorList>
            <person name="Klenk H.-P."/>
        </authorList>
    </citation>
    <scope>NUCLEOTIDE SEQUENCE [LARGE SCALE GENOMIC DNA]</scope>
    <source>
        <strain evidence="3 4">DSM 14555</strain>
    </source>
</reference>
<dbReference type="Proteomes" id="UP001185069">
    <property type="component" value="Unassembled WGS sequence"/>
</dbReference>
<proteinExistence type="predicted"/>
<evidence type="ECO:0000313" key="3">
    <source>
        <dbReference type="EMBL" id="MDR6270450.1"/>
    </source>
</evidence>